<dbReference type="EMBL" id="LSGP01000013">
    <property type="protein sequence ID" value="KYZ77322.1"/>
    <property type="molecule type" value="Genomic_DNA"/>
</dbReference>
<gene>
    <name evidence="2" type="ORF">AXX12_04105</name>
</gene>
<sequence>MSSVYLGLLHHPIYNKNDEIVATAVTNFDIHDIARAARTYDISRYFIIHPLESQIELVHEVLGYWRQGYGAQYNPDRHDALSVVETVRNIAECVQYITQEQGQSPYIVTTDARKFANSISYVSLRTKIATEKRPCLLLFGTGWGIERSVMAQFDHILEPVLGSGEYNHLSVRAAVSIILDRLLGEPWWLRQE</sequence>
<dbReference type="InterPro" id="IPR019230">
    <property type="entry name" value="RNA_MeTrfase_C_dom"/>
</dbReference>
<accession>A0A154BTR5</accession>
<dbReference type="InterPro" id="IPR029028">
    <property type="entry name" value="Alpha/beta_knot_MTases"/>
</dbReference>
<reference evidence="2 3" key="1">
    <citation type="submission" date="2016-02" db="EMBL/GenBank/DDBJ databases">
        <title>Anaerosporomusa subterraneum gen. nov., sp. nov., a spore-forming obligate anaerobe isolated from saprolite.</title>
        <authorList>
            <person name="Choi J.K."/>
            <person name="Shah M."/>
            <person name="Yee N."/>
        </authorList>
    </citation>
    <scope>NUCLEOTIDE SEQUENCE [LARGE SCALE GENOMIC DNA]</scope>
    <source>
        <strain evidence="2 3">RU4</strain>
    </source>
</reference>
<dbReference type="Gene3D" id="3.40.1280.10">
    <property type="match status" value="1"/>
</dbReference>
<feature type="domain" description="tRNA (guanine-N(1)-)-methyltransferase C-terminal" evidence="1">
    <location>
        <begin position="4"/>
        <end position="184"/>
    </location>
</feature>
<organism evidence="2 3">
    <name type="scientific">Anaerosporomusa subterranea</name>
    <dbReference type="NCBI Taxonomy" id="1794912"/>
    <lineage>
        <taxon>Bacteria</taxon>
        <taxon>Bacillati</taxon>
        <taxon>Bacillota</taxon>
        <taxon>Negativicutes</taxon>
        <taxon>Acetonemataceae</taxon>
        <taxon>Anaerosporomusa</taxon>
    </lineage>
</organism>
<proteinExistence type="predicted"/>
<keyword evidence="3" id="KW-1185">Reference proteome</keyword>
<evidence type="ECO:0000313" key="2">
    <source>
        <dbReference type="EMBL" id="KYZ77322.1"/>
    </source>
</evidence>
<dbReference type="CDD" id="cd18085">
    <property type="entry name" value="TM1570-like"/>
    <property type="match status" value="1"/>
</dbReference>
<dbReference type="Pfam" id="PF09936">
    <property type="entry name" value="Methyltrn_RNA_4"/>
    <property type="match status" value="1"/>
</dbReference>
<evidence type="ECO:0000259" key="1">
    <source>
        <dbReference type="Pfam" id="PF09936"/>
    </source>
</evidence>
<comment type="caution">
    <text evidence="2">The sequence shown here is derived from an EMBL/GenBank/DDBJ whole genome shotgun (WGS) entry which is preliminary data.</text>
</comment>
<dbReference type="SUPFAM" id="SSF75217">
    <property type="entry name" value="alpha/beta knot"/>
    <property type="match status" value="1"/>
</dbReference>
<evidence type="ECO:0000313" key="3">
    <source>
        <dbReference type="Proteomes" id="UP000076268"/>
    </source>
</evidence>
<protein>
    <recommendedName>
        <fullName evidence="1">tRNA (guanine-N(1)-)-methyltransferase C-terminal domain-containing protein</fullName>
    </recommendedName>
</protein>
<dbReference type="Proteomes" id="UP000076268">
    <property type="component" value="Unassembled WGS sequence"/>
</dbReference>
<dbReference type="RefSeq" id="WP_066239444.1">
    <property type="nucleotide sequence ID" value="NZ_LSGP01000013.1"/>
</dbReference>
<dbReference type="STRING" id="1794912.AXX12_04105"/>
<name>A0A154BTR5_ANASB</name>
<dbReference type="InterPro" id="IPR029026">
    <property type="entry name" value="tRNA_m1G_MTases_N"/>
</dbReference>
<dbReference type="OrthoDB" id="9794931at2"/>
<dbReference type="AlphaFoldDB" id="A0A154BTR5"/>